<evidence type="ECO:0000313" key="2">
    <source>
        <dbReference type="Proteomes" id="UP000011724"/>
    </source>
</evidence>
<dbReference type="Proteomes" id="UP000011724">
    <property type="component" value="Chromosome"/>
</dbReference>
<dbReference type="EMBL" id="FO203427">
    <property type="protein sequence ID" value="CCH48470.1"/>
    <property type="molecule type" value="Genomic_DNA"/>
</dbReference>
<dbReference type="Gene3D" id="3.40.50.150">
    <property type="entry name" value="Vaccinia Virus protein VP39"/>
    <property type="match status" value="1"/>
</dbReference>
<evidence type="ECO:0000313" key="1">
    <source>
        <dbReference type="EMBL" id="CCH48470.1"/>
    </source>
</evidence>
<reference evidence="1 2" key="1">
    <citation type="journal article" date="2013" name="PLoS ONE">
        <title>The first genomic and proteomic characterization of a deep-sea sulfate reducer: insights into the piezophilic lifestyle of Desulfovibrio piezophilus.</title>
        <authorList>
            <person name="Pradel N."/>
            <person name="Ji B."/>
            <person name="Gimenez G."/>
            <person name="Talla E."/>
            <person name="Lenoble P."/>
            <person name="Garel M."/>
            <person name="Tamburini C."/>
            <person name="Fourquet P."/>
            <person name="Lebrun R."/>
            <person name="Bertin P."/>
            <person name="Denis Y."/>
            <person name="Pophillat M."/>
            <person name="Barbe V."/>
            <person name="Ollivier B."/>
            <person name="Dolla A."/>
        </authorList>
    </citation>
    <scope>NUCLEOTIDE SEQUENCE [LARGE SCALE GENOMIC DNA]</scope>
    <source>
        <strain evidence="2">DSM 10523 / SB164P1</strain>
    </source>
</reference>
<dbReference type="KEGG" id="dpi:BN4_11233"/>
<name>M1WLU5_PSEP2</name>
<dbReference type="BioCyc" id="DPIE1322246:BN4_RS06170-MONOMER"/>
<dbReference type="RefSeq" id="WP_015414518.1">
    <property type="nucleotide sequence ID" value="NC_020409.1"/>
</dbReference>
<dbReference type="InterPro" id="IPR029063">
    <property type="entry name" value="SAM-dependent_MTases_sf"/>
</dbReference>
<accession>M1WLU5</accession>
<keyword evidence="2" id="KW-1185">Reference proteome</keyword>
<dbReference type="STRING" id="1322246.BN4_11233"/>
<protein>
    <recommendedName>
        <fullName evidence="3">Leucine carboxyl methyltransferase</fullName>
    </recommendedName>
</protein>
<sequence length="338" mass="37552">MLDAGRFAGADVDKGGAEGVLSSCSWKQLYGLSSLEERRGWLTLLAKAQTGDWTGGKRREYLAESLMEQCGGQPGAFPVLHRMVAPSLVCRSMVLDSMLKKTLATWKGNEPVSVWNVGSGAEFRWPRIRTDLKRDVSWHECELPVIAELKRRLFKSAPVAEEFAVVQQHTVSSMCDFPAVLGDPDRNHVIIFDGVMDCLPVAQKSILLTAVRRACPRALLIFDALDEKGAAFDNRRPERFTGHPALRMYGLPGDIGEFFLQNGWALHEAVKIMDGVVKLACTRFHLPKVIGKLKLPAAVTAHYHCYRLLAASGLMSVNGAENRRNEWLFSTDQGEETR</sequence>
<dbReference type="HOGENOM" id="CLU_820691_0_0_7"/>
<organism evidence="1 2">
    <name type="scientific">Pseudodesulfovibrio piezophilus (strain DSM 21447 / JCM 15486 / C1TLV30)</name>
    <name type="common">Desulfovibrio piezophilus</name>
    <dbReference type="NCBI Taxonomy" id="1322246"/>
    <lineage>
        <taxon>Bacteria</taxon>
        <taxon>Pseudomonadati</taxon>
        <taxon>Thermodesulfobacteriota</taxon>
        <taxon>Desulfovibrionia</taxon>
        <taxon>Desulfovibrionales</taxon>
        <taxon>Desulfovibrionaceae</taxon>
    </lineage>
</organism>
<dbReference type="PATRIC" id="fig|879567.3.peg.1276"/>
<reference evidence="2" key="2">
    <citation type="journal article" date="2013" name="Stand. Genomic Sci.">
        <title>Complete genome sequence of Desulfocapsa sulfexigens, a marine deltaproteobacterium specialized in disproportionating inorganic sulfur compounds.</title>
        <authorList>
            <person name="Finster K.W."/>
            <person name="Kjeldsen K.U."/>
            <person name="Kube M."/>
            <person name="Reinhardt R."/>
            <person name="Mussmann M."/>
            <person name="Amann R."/>
            <person name="Schreiber L."/>
        </authorList>
    </citation>
    <scope>NUCLEOTIDE SEQUENCE [LARGE SCALE GENOMIC DNA]</scope>
    <source>
        <strain evidence="2">DSM 10523 / SB164P1</strain>
    </source>
</reference>
<proteinExistence type="predicted"/>
<evidence type="ECO:0008006" key="3">
    <source>
        <dbReference type="Google" id="ProtNLM"/>
    </source>
</evidence>
<dbReference type="AlphaFoldDB" id="M1WLU5"/>
<gene>
    <name evidence="1" type="ordered locus">BN4_11233</name>
</gene>
<dbReference type="SUPFAM" id="SSF53335">
    <property type="entry name" value="S-adenosyl-L-methionine-dependent methyltransferases"/>
    <property type="match status" value="1"/>
</dbReference>